<gene>
    <name evidence="3" type="ORF">LQ50_07490</name>
</gene>
<dbReference type="InterPro" id="IPR014593">
    <property type="entry name" value="UCP034961_SH3_2"/>
</dbReference>
<dbReference type="InterPro" id="IPR036028">
    <property type="entry name" value="SH3-like_dom_sf"/>
</dbReference>
<evidence type="ECO:0000313" key="3">
    <source>
        <dbReference type="EMBL" id="KHF40645.1"/>
    </source>
</evidence>
<dbReference type="EMBL" id="JRJU01000007">
    <property type="protein sequence ID" value="KHF40645.1"/>
    <property type="molecule type" value="Genomic_DNA"/>
</dbReference>
<comment type="caution">
    <text evidence="3">The sequence shown here is derived from an EMBL/GenBank/DDBJ whole genome shotgun (WGS) entry which is preliminary data.</text>
</comment>
<feature type="domain" description="SH3" evidence="2">
    <location>
        <begin position="66"/>
        <end position="122"/>
    </location>
</feature>
<dbReference type="SUPFAM" id="SSF50044">
    <property type="entry name" value="SH3-domain"/>
    <property type="match status" value="2"/>
</dbReference>
<dbReference type="Pfam" id="PF07653">
    <property type="entry name" value="SH3_2"/>
    <property type="match status" value="1"/>
</dbReference>
<dbReference type="AlphaFoldDB" id="A0A0B0IH50"/>
<keyword evidence="4" id="KW-1185">Reference proteome</keyword>
<reference evidence="3 4" key="1">
    <citation type="submission" date="2014-09" db="EMBL/GenBank/DDBJ databases">
        <title>Genome sequencing and annotation of Bacillus Okhensis strain Kh10-101T.</title>
        <authorList>
            <person name="Prakash J.S."/>
        </authorList>
    </citation>
    <scope>NUCLEOTIDE SEQUENCE [LARGE SCALE GENOMIC DNA]</scope>
    <source>
        <strain evidence="4">Kh10-101T</strain>
    </source>
</reference>
<dbReference type="PIRSF" id="PIRSF034961">
    <property type="entry name" value="UCP034961_SH3_2"/>
    <property type="match status" value="1"/>
</dbReference>
<evidence type="ECO:0000313" key="4">
    <source>
        <dbReference type="Proteomes" id="UP000030832"/>
    </source>
</evidence>
<keyword evidence="1" id="KW-0728">SH3 domain</keyword>
<dbReference type="Proteomes" id="UP000030832">
    <property type="component" value="Unassembled WGS sequence"/>
</dbReference>
<protein>
    <submittedName>
        <fullName evidence="3">Variant SH3 domain-containing protein</fullName>
    </submittedName>
</protein>
<sequence length="122" mass="14353">MNKNNLVYEVIKRHKSNYPNPITLSKGQPIIVGKTYKDNEEWKNWIYCFTLDFCSEGWVPEQLINKQGKQAVMLEDYVAKELNVEVGEKLLKLKEINGWAWVRKIVTLEEGWVPLENILEDK</sequence>
<proteinExistence type="predicted"/>
<name>A0A0B0IH50_9BACI</name>
<dbReference type="InterPro" id="IPR001452">
    <property type="entry name" value="SH3_domain"/>
</dbReference>
<accession>A0A0B0IH50</accession>
<organism evidence="3 4">
    <name type="scientific">Halalkalibacter okhensis</name>
    <dbReference type="NCBI Taxonomy" id="333138"/>
    <lineage>
        <taxon>Bacteria</taxon>
        <taxon>Bacillati</taxon>
        <taxon>Bacillota</taxon>
        <taxon>Bacilli</taxon>
        <taxon>Bacillales</taxon>
        <taxon>Bacillaceae</taxon>
        <taxon>Halalkalibacter</taxon>
    </lineage>
</organism>
<evidence type="ECO:0000259" key="2">
    <source>
        <dbReference type="PROSITE" id="PS50002"/>
    </source>
</evidence>
<dbReference type="STRING" id="333138.LQ50_07490"/>
<dbReference type="PROSITE" id="PS50002">
    <property type="entry name" value="SH3"/>
    <property type="match status" value="1"/>
</dbReference>
<evidence type="ECO:0000256" key="1">
    <source>
        <dbReference type="ARBA" id="ARBA00022443"/>
    </source>
</evidence>
<dbReference type="eggNOG" id="ENOG503302Y">
    <property type="taxonomic scope" value="Bacteria"/>
</dbReference>